<evidence type="ECO:0000259" key="2">
    <source>
        <dbReference type="Pfam" id="PF01935"/>
    </source>
</evidence>
<evidence type="ECO:0000259" key="3">
    <source>
        <dbReference type="Pfam" id="PF12696"/>
    </source>
</evidence>
<dbReference type="PANTHER" id="PTHR30121:SF6">
    <property type="entry name" value="SLR6007 PROTEIN"/>
    <property type="match status" value="1"/>
</dbReference>
<accession>A0ABS5YIS8</accession>
<dbReference type="InterPro" id="IPR027417">
    <property type="entry name" value="P-loop_NTPase"/>
</dbReference>
<organism evidence="4 5">
    <name type="scientific">Paractinoplanes bogorensis</name>
    <dbReference type="NCBI Taxonomy" id="1610840"/>
    <lineage>
        <taxon>Bacteria</taxon>
        <taxon>Bacillati</taxon>
        <taxon>Actinomycetota</taxon>
        <taxon>Actinomycetes</taxon>
        <taxon>Micromonosporales</taxon>
        <taxon>Micromonosporaceae</taxon>
        <taxon>Paractinoplanes</taxon>
    </lineage>
</organism>
<gene>
    <name evidence="4" type="ORF">KOI35_07675</name>
</gene>
<feature type="compositionally biased region" description="Pro residues" evidence="1">
    <location>
        <begin position="1244"/>
        <end position="1259"/>
    </location>
</feature>
<feature type="region of interest" description="Disordered" evidence="1">
    <location>
        <begin position="335"/>
        <end position="356"/>
    </location>
</feature>
<dbReference type="Pfam" id="PF12696">
    <property type="entry name" value="TraG-D_C"/>
    <property type="match status" value="1"/>
</dbReference>
<dbReference type="SUPFAM" id="SSF52540">
    <property type="entry name" value="P-loop containing nucleoside triphosphate hydrolases"/>
    <property type="match status" value="1"/>
</dbReference>
<dbReference type="RefSeq" id="WP_215785315.1">
    <property type="nucleotide sequence ID" value="NZ_JAHKKG010000002.1"/>
</dbReference>
<dbReference type="Gene3D" id="3.40.50.300">
    <property type="entry name" value="P-loop containing nucleotide triphosphate hydrolases"/>
    <property type="match status" value="2"/>
</dbReference>
<dbReference type="CDD" id="cd01127">
    <property type="entry name" value="TrwB_TraG_TraD_VirD4"/>
    <property type="match status" value="1"/>
</dbReference>
<dbReference type="EMBL" id="JAHKKG010000002">
    <property type="protein sequence ID" value="MBU2663384.1"/>
    <property type="molecule type" value="Genomic_DNA"/>
</dbReference>
<keyword evidence="5" id="KW-1185">Reference proteome</keyword>
<dbReference type="PANTHER" id="PTHR30121">
    <property type="entry name" value="UNCHARACTERIZED PROTEIN YJGR-RELATED"/>
    <property type="match status" value="1"/>
</dbReference>
<dbReference type="InterPro" id="IPR002789">
    <property type="entry name" value="HerA_central"/>
</dbReference>
<sequence length="1635" mass="178413">MSNHDIGLLTEAIAAELISGLQGVRPGHCARVDDVDNAMATALAEILRSNLPDMDVHVLEQTPTGKHSIDSDRAVELRNRKLRPLLLLVPAGEGHAASSLDNSFDRLPLVGLMRQAAETLDRGLRPSEVSNEVFALRRLISARAGTAAWSEFLAAISSDPTEPTVGRELWRLGLIPDHGTSIISRLEKNERAARAIAFARRSNASIGERLVDAGIRESTERSHLRAFLETVGVPLSNPRQWTYRLASQRDGSLTFDKWPLADDVETNLGAVSIAPFLKADQTLDKQCKLEIGDQNELICRVPEDGEGVVVVKWTTDPPKTDAVDKWLLEVLPPEDQRTEETTPIGSAKAAGDRRRATVKVSATEDDLANGRQFVVHLKALDKNGDSVLLSDYSPAVADSQWFEVSVVDAQTPDQIRKSSAHSLPEAIVDAALSGLDDHTEDVGRWDPAGQIFALRLGSRRVVQVRVSELLVQLQQRATSEPDQPMVLAAESKPGIPLTADDVVGEPIELPRTLGERRTKLLRAFGEAITRNTAESVIWTTELHQQVAEYLATYRRALDANPEQAPALLRLETLTVRARAATGPVVGVVLLPLHPLRLAWIAAHDQLLRSWAEDLTDLPKAARPTSVDAALTRRISPANMPFMVLGDDDIPMLYDSELTHGSALYLPIDEPARESAAEAICDALRVTRDAGRVRTTSALLRERITAFRRGHPGGTALRLLAVNPGRGDVVADAIRPLVMPDDEEDGAEGTRLEVTAYTDHVSFIEPVSLLQDLQRNLRLSARASRASHLSPPLSLSVRPMSAAASDDAGAHIAIVQNLPTSERGFTTQTTGRTASFRDLLTPTTTRLVDGTGELRRWSIMPALHTRPNTDHGELSMAHRVHQTALARHLGLGAGTPTVEITVDSTRTENLRRLHQRADWILTVDRFLGINLYEQALQTGGRDEYLLDYAPDFIEGIGDRLTVTTAHRGEVASLLSSAMKEIDLAPFDASVGDLLRTLSVVSGRLALRLLGEDNLAREAVSLGALVMHLLKQGELDNTIIIPVDAHPEIFGSGTGNDRTRRCDMLLVRVSQRAFRIECVEVKARREAALPQALADSIAEQLTDTKSLLVTRFFAIDPPRIDGELQRARLTNLLHYYADRAAAHHLVDANRITDLHKWIDRIEEQQENPEITMRGYVIALGGDEGFPARHNDIPMTVITARELGKVGFSTIYEAPPPKSSQGGGASAKPPATTKTRAAARPDSNDAPTPPTPENVTPGPQPPTVTNEPAPRDRRANEELANTAAPKDDVQAEERKSGVESVEVTLGDDSTGAAATWRISTKGSPHAFIVGIPGQGKSVTTRKIISDFADQDLPSLVFDFHGDMAANPPSQALVVDASQGLPFNPLEVRADVARPANNASWEIAEVMAYVSGLGEIQRNHVYKALLQCYGDLGWRENEVGSALPRLADFATALEAVEAQARGRNARDRLRPLTDFGLFRDDAEGTFDPASTGGMIVDVSGLGLEQVQLAAGAFLLRKVYRDMFRWPEDGTMRLAVVLDEAHRLAKDVTLPKLMKEGRKYGVSVVVASQGVDDFRRQVLDNAGTKIIFRTNFPGSKTVAQYLRGRTGQDLSQQIEQLGVGQAYVSTPEHVQARKIYMRPS</sequence>
<comment type="caution">
    <text evidence="4">The sequence shown here is derived from an EMBL/GenBank/DDBJ whole genome shotgun (WGS) entry which is preliminary data.</text>
</comment>
<feature type="region of interest" description="Disordered" evidence="1">
    <location>
        <begin position="1208"/>
        <end position="1301"/>
    </location>
</feature>
<feature type="domain" description="TraD/TraG TraM recognition site" evidence="3">
    <location>
        <begin position="1528"/>
        <end position="1596"/>
    </location>
</feature>
<reference evidence="4 5" key="1">
    <citation type="submission" date="2021-06" db="EMBL/GenBank/DDBJ databases">
        <title>Actinoplanes lichenicola sp. nov., and Actinoplanes ovalisporus sp. nov., isolated from lichen in Thailand.</title>
        <authorList>
            <person name="Saeng-In P."/>
            <person name="Kanchanasin P."/>
            <person name="Yuki M."/>
            <person name="Kudo T."/>
            <person name="Ohkuma M."/>
            <person name="Phongsopitanun W."/>
            <person name="Tanasupawat S."/>
        </authorList>
    </citation>
    <scope>NUCLEOTIDE SEQUENCE [LARGE SCALE GENOMIC DNA]</scope>
    <source>
        <strain evidence="4 5">NBRC 110975</strain>
    </source>
</reference>
<name>A0ABS5YIS8_9ACTN</name>
<dbReference type="Pfam" id="PF01935">
    <property type="entry name" value="DUF87"/>
    <property type="match status" value="1"/>
</dbReference>
<dbReference type="Proteomes" id="UP001519654">
    <property type="component" value="Unassembled WGS sequence"/>
</dbReference>
<evidence type="ECO:0000313" key="5">
    <source>
        <dbReference type="Proteomes" id="UP001519654"/>
    </source>
</evidence>
<feature type="domain" description="Helicase HerA central" evidence="2">
    <location>
        <begin position="1320"/>
        <end position="1513"/>
    </location>
</feature>
<feature type="compositionally biased region" description="Basic and acidic residues" evidence="1">
    <location>
        <begin position="1282"/>
        <end position="1294"/>
    </location>
</feature>
<protein>
    <submittedName>
        <fullName evidence="4">DUF87 domain-containing protein</fullName>
    </submittedName>
</protein>
<evidence type="ECO:0000313" key="4">
    <source>
        <dbReference type="EMBL" id="MBU2663384.1"/>
    </source>
</evidence>
<dbReference type="InterPro" id="IPR032689">
    <property type="entry name" value="TraG-D_C"/>
</dbReference>
<evidence type="ECO:0000256" key="1">
    <source>
        <dbReference type="SAM" id="MobiDB-lite"/>
    </source>
</evidence>
<feature type="compositionally biased region" description="Low complexity" evidence="1">
    <location>
        <begin position="1224"/>
        <end position="1238"/>
    </location>
</feature>
<proteinExistence type="predicted"/>
<dbReference type="InterPro" id="IPR051162">
    <property type="entry name" value="T4SS_component"/>
</dbReference>